<comment type="subcellular location">
    <subcellularLocation>
        <location evidence="1">Membrane</location>
        <topology evidence="1">Multi-pass membrane protein</topology>
    </subcellularLocation>
</comment>
<evidence type="ECO:0000313" key="7">
    <source>
        <dbReference type="Proteomes" id="UP000253318"/>
    </source>
</evidence>
<organism evidence="6 7">
    <name type="scientific">Marinitenerispora sediminis</name>
    <dbReference type="NCBI Taxonomy" id="1931232"/>
    <lineage>
        <taxon>Bacteria</taxon>
        <taxon>Bacillati</taxon>
        <taxon>Actinomycetota</taxon>
        <taxon>Actinomycetes</taxon>
        <taxon>Streptosporangiales</taxon>
        <taxon>Nocardiopsidaceae</taxon>
        <taxon>Marinitenerispora</taxon>
    </lineage>
</organism>
<feature type="transmembrane region" description="Helical" evidence="5">
    <location>
        <begin position="329"/>
        <end position="348"/>
    </location>
</feature>
<keyword evidence="3 5" id="KW-1133">Transmembrane helix</keyword>
<dbReference type="PANTHER" id="PTHR11706">
    <property type="entry name" value="SOLUTE CARRIER PROTEIN FAMILY 11 MEMBER"/>
    <property type="match status" value="1"/>
</dbReference>
<dbReference type="GO" id="GO:0005384">
    <property type="term" value="F:manganese ion transmembrane transporter activity"/>
    <property type="evidence" value="ECO:0007669"/>
    <property type="project" value="TreeGrafter"/>
</dbReference>
<dbReference type="RefSeq" id="WP_114400469.1">
    <property type="nucleotide sequence ID" value="NZ_QEIM01000227.1"/>
</dbReference>
<feature type="transmembrane region" description="Helical" evidence="5">
    <location>
        <begin position="284"/>
        <end position="302"/>
    </location>
</feature>
<feature type="transmembrane region" description="Helical" evidence="5">
    <location>
        <begin position="403"/>
        <end position="425"/>
    </location>
</feature>
<feature type="transmembrane region" description="Helical" evidence="5">
    <location>
        <begin position="379"/>
        <end position="397"/>
    </location>
</feature>
<proteinExistence type="predicted"/>
<keyword evidence="4 5" id="KW-0472">Membrane</keyword>
<feature type="transmembrane region" description="Helical" evidence="5">
    <location>
        <begin position="147"/>
        <end position="169"/>
    </location>
</feature>
<evidence type="ECO:0000256" key="5">
    <source>
        <dbReference type="SAM" id="Phobius"/>
    </source>
</evidence>
<dbReference type="GO" id="GO:0034755">
    <property type="term" value="P:iron ion transmembrane transport"/>
    <property type="evidence" value="ECO:0007669"/>
    <property type="project" value="TreeGrafter"/>
</dbReference>
<comment type="caution">
    <text evidence="6">The sequence shown here is derived from an EMBL/GenBank/DDBJ whole genome shotgun (WGS) entry which is preliminary data.</text>
</comment>
<dbReference type="NCBIfam" id="NF037982">
    <property type="entry name" value="Nramp_1"/>
    <property type="match status" value="1"/>
</dbReference>
<protein>
    <submittedName>
        <fullName evidence="6">Manganese transporter</fullName>
    </submittedName>
</protein>
<sequence length="468" mass="50170">MTTETPVSASDDPYRLTRADIQDPPVGVVRSLRYLGPGMLMSAAVVGSGELIATTALGAKVGFALLWLVVFSTLVKVVVQMELARWTILTGMPALSGYNTVPPRIGRIGWINVLWMVMACAKILQLGGIVGGVAAACSLLWPIAGEPLSFTSTAVWTVLLVAVTIVCLYTNRYSRIERVGFVMVVTFTVSIVVIALGLPLTPFAYDTGDIASGLSLAIPVGAIGAAVAMFGLTGVGADEMTTYTYWCLEKGYARWAGPADGTPEWRERAKGWIKVMQKDAMMSWIIYTCSTMSFYVMGAAILHPQGLVPEGNDMIVTLSRVYTDVLGEWASVLFLVGAIAVLGSTMWASTASNPRLYTNMLSLLGVLDWQDPRARQRSIRVLTVLLPTVWGASYLFIQSPVLMVQIGGIMGGCFLVAVVVAVWHLRRRDIEPDLRGGPWLATALTVSSVAICALGVYTVAQTLGFGVG</sequence>
<evidence type="ECO:0000256" key="3">
    <source>
        <dbReference type="ARBA" id="ARBA00022989"/>
    </source>
</evidence>
<evidence type="ECO:0000256" key="1">
    <source>
        <dbReference type="ARBA" id="ARBA00004141"/>
    </source>
</evidence>
<evidence type="ECO:0000256" key="2">
    <source>
        <dbReference type="ARBA" id="ARBA00022692"/>
    </source>
</evidence>
<feature type="transmembrane region" description="Helical" evidence="5">
    <location>
        <begin position="437"/>
        <end position="460"/>
    </location>
</feature>
<feature type="transmembrane region" description="Helical" evidence="5">
    <location>
        <begin position="113"/>
        <end position="141"/>
    </location>
</feature>
<dbReference type="GO" id="GO:0015086">
    <property type="term" value="F:cadmium ion transmembrane transporter activity"/>
    <property type="evidence" value="ECO:0007669"/>
    <property type="project" value="TreeGrafter"/>
</dbReference>
<feature type="transmembrane region" description="Helical" evidence="5">
    <location>
        <begin position="181"/>
        <end position="204"/>
    </location>
</feature>
<feature type="transmembrane region" description="Helical" evidence="5">
    <location>
        <begin position="210"/>
        <end position="232"/>
    </location>
</feature>
<dbReference type="GO" id="GO:0005886">
    <property type="term" value="C:plasma membrane"/>
    <property type="evidence" value="ECO:0007669"/>
    <property type="project" value="TreeGrafter"/>
</dbReference>
<dbReference type="Proteomes" id="UP000253318">
    <property type="component" value="Unassembled WGS sequence"/>
</dbReference>
<reference evidence="6 7" key="1">
    <citation type="submission" date="2018-04" db="EMBL/GenBank/DDBJ databases">
        <title>Novel actinobacteria from marine sediment.</title>
        <authorList>
            <person name="Ng Z.Y."/>
            <person name="Tan G.Y.A."/>
        </authorList>
    </citation>
    <scope>NUCLEOTIDE SEQUENCE [LARGE SCALE GENOMIC DNA]</scope>
    <source>
        <strain evidence="6 7">TPS81</strain>
    </source>
</reference>
<dbReference type="PANTHER" id="PTHR11706:SF3">
    <property type="entry name" value="METAL ION TRANSPORT PROTEIN"/>
    <property type="match status" value="1"/>
</dbReference>
<evidence type="ECO:0000313" key="6">
    <source>
        <dbReference type="EMBL" id="RCV51400.1"/>
    </source>
</evidence>
<evidence type="ECO:0000256" key="4">
    <source>
        <dbReference type="ARBA" id="ARBA00023136"/>
    </source>
</evidence>
<dbReference type="EMBL" id="QEIN01000252">
    <property type="protein sequence ID" value="RCV51400.1"/>
    <property type="molecule type" value="Genomic_DNA"/>
</dbReference>
<feature type="transmembrane region" description="Helical" evidence="5">
    <location>
        <begin position="40"/>
        <end position="71"/>
    </location>
</feature>
<dbReference type="Pfam" id="PF01566">
    <property type="entry name" value="Nramp"/>
    <property type="match status" value="1"/>
</dbReference>
<dbReference type="InterPro" id="IPR001046">
    <property type="entry name" value="NRAMP_fam"/>
</dbReference>
<keyword evidence="7" id="KW-1185">Reference proteome</keyword>
<accession>A0A368SZN2</accession>
<dbReference type="AlphaFoldDB" id="A0A368SZN2"/>
<dbReference type="OrthoDB" id="9787548at2"/>
<gene>
    <name evidence="6" type="ORF">DEF24_23240</name>
</gene>
<keyword evidence="2 5" id="KW-0812">Transmembrane</keyword>
<name>A0A368SZN2_9ACTN</name>